<evidence type="ECO:0000256" key="3">
    <source>
        <dbReference type="ARBA" id="ARBA00022723"/>
    </source>
</evidence>
<dbReference type="SUPFAM" id="SSF46626">
    <property type="entry name" value="Cytochrome c"/>
    <property type="match status" value="1"/>
</dbReference>
<feature type="domain" description="Cytochrome c" evidence="7">
    <location>
        <begin position="21"/>
        <end position="104"/>
    </location>
</feature>
<dbReference type="PANTHER" id="PTHR33751">
    <property type="entry name" value="CBB3-TYPE CYTOCHROME C OXIDASE SUBUNIT FIXP"/>
    <property type="match status" value="1"/>
</dbReference>
<name>A0ABT7QWF6_9BACT</name>
<sequence>MKKLLLLPIITLSLSAEELSPEQKNDMRLLYLQNACNSCHGNYGEGMGASPRLQGLKEDVILKRLKDLRQGKTRTAFGTIMISFAKALTPEQTILMAKYLANIETKIPKERYDIEFTVEGDGGS</sequence>
<protein>
    <submittedName>
        <fullName evidence="8">C-type cytochrome</fullName>
    </submittedName>
</protein>
<evidence type="ECO:0000313" key="8">
    <source>
        <dbReference type="EMBL" id="MDM5271163.1"/>
    </source>
</evidence>
<dbReference type="Pfam" id="PF00034">
    <property type="entry name" value="Cytochrom_C"/>
    <property type="match status" value="1"/>
</dbReference>
<keyword evidence="3 6" id="KW-0479">Metal-binding</keyword>
<keyword evidence="2 6" id="KW-0349">Heme</keyword>
<proteinExistence type="predicted"/>
<keyword evidence="9" id="KW-1185">Reference proteome</keyword>
<comment type="caution">
    <text evidence="8">The sequence shown here is derived from an EMBL/GenBank/DDBJ whole genome shotgun (WGS) entry which is preliminary data.</text>
</comment>
<reference evidence="8" key="1">
    <citation type="submission" date="2023-01" db="EMBL/GenBank/DDBJ databases">
        <title>Sulfurovum sp. zt1-1 genome assembly.</title>
        <authorList>
            <person name="Wang J."/>
        </authorList>
    </citation>
    <scope>NUCLEOTIDE SEQUENCE</scope>
    <source>
        <strain evidence="8">Zt1-1</strain>
    </source>
</reference>
<dbReference type="Proteomes" id="UP001169069">
    <property type="component" value="Unassembled WGS sequence"/>
</dbReference>
<accession>A0ABT7QWF6</accession>
<dbReference type="InterPro" id="IPR050597">
    <property type="entry name" value="Cytochrome_c_Oxidase_Subunit"/>
</dbReference>
<dbReference type="InterPro" id="IPR009056">
    <property type="entry name" value="Cyt_c-like_dom"/>
</dbReference>
<keyword evidence="5 6" id="KW-0408">Iron</keyword>
<evidence type="ECO:0000256" key="6">
    <source>
        <dbReference type="PROSITE-ProRule" id="PRU00433"/>
    </source>
</evidence>
<dbReference type="PANTHER" id="PTHR33751:SF9">
    <property type="entry name" value="CYTOCHROME C4"/>
    <property type="match status" value="1"/>
</dbReference>
<evidence type="ECO:0000313" key="9">
    <source>
        <dbReference type="Proteomes" id="UP001169069"/>
    </source>
</evidence>
<dbReference type="Gene3D" id="1.10.760.10">
    <property type="entry name" value="Cytochrome c-like domain"/>
    <property type="match status" value="1"/>
</dbReference>
<dbReference type="InterPro" id="IPR036909">
    <property type="entry name" value="Cyt_c-like_dom_sf"/>
</dbReference>
<organism evidence="8 9">
    <name type="scientific">Sulfurovum zhangzhouensis</name>
    <dbReference type="NCBI Taxonomy" id="3019067"/>
    <lineage>
        <taxon>Bacteria</taxon>
        <taxon>Pseudomonadati</taxon>
        <taxon>Campylobacterota</taxon>
        <taxon>Epsilonproteobacteria</taxon>
        <taxon>Campylobacterales</taxon>
        <taxon>Sulfurovaceae</taxon>
        <taxon>Sulfurovum</taxon>
    </lineage>
</organism>
<evidence type="ECO:0000256" key="2">
    <source>
        <dbReference type="ARBA" id="ARBA00022617"/>
    </source>
</evidence>
<evidence type="ECO:0000256" key="4">
    <source>
        <dbReference type="ARBA" id="ARBA00022982"/>
    </source>
</evidence>
<evidence type="ECO:0000259" key="7">
    <source>
        <dbReference type="PROSITE" id="PS51007"/>
    </source>
</evidence>
<evidence type="ECO:0000256" key="1">
    <source>
        <dbReference type="ARBA" id="ARBA00022448"/>
    </source>
</evidence>
<gene>
    <name evidence="8" type="ORF">PGH07_03150</name>
</gene>
<keyword evidence="1" id="KW-0813">Transport</keyword>
<evidence type="ECO:0000256" key="5">
    <source>
        <dbReference type="ARBA" id="ARBA00023004"/>
    </source>
</evidence>
<dbReference type="PROSITE" id="PS51007">
    <property type="entry name" value="CYTC"/>
    <property type="match status" value="1"/>
</dbReference>
<keyword evidence="4" id="KW-0249">Electron transport</keyword>
<dbReference type="EMBL" id="JAQIBD010000001">
    <property type="protein sequence ID" value="MDM5271163.1"/>
    <property type="molecule type" value="Genomic_DNA"/>
</dbReference>